<dbReference type="EMBL" id="CAACVG010013209">
    <property type="protein sequence ID" value="VEN61491.1"/>
    <property type="molecule type" value="Genomic_DNA"/>
</dbReference>
<dbReference type="Proteomes" id="UP000410492">
    <property type="component" value="Unassembled WGS sequence"/>
</dbReference>
<dbReference type="OrthoDB" id="6929546at2759"/>
<reference evidence="1 2" key="1">
    <citation type="submission" date="2019-01" db="EMBL/GenBank/DDBJ databases">
        <authorList>
            <person name="Sayadi A."/>
        </authorList>
    </citation>
    <scope>NUCLEOTIDE SEQUENCE [LARGE SCALE GENOMIC DNA]</scope>
</reference>
<sequence length="208" mass="23632">MVPDKEEDTFAYVSAPEAVRRRQQHASQINVDIKTFVEQGLVNKVQSNVQKTQATTLTKKSHVGLPTVEMEGHPIAESPSVKPLGINIEISCPGMTTLSKLGVLFRCRELYTQEQLLLLYKAQIRSLKHCSHDLHSLEHQRRMAYLSLFYRFYHGRCSSELSQIITPKAVRTRNTREALRAHPYQVGPFSPNQSPPARLLLKNLNSVE</sequence>
<protein>
    <submittedName>
        <fullName evidence="1">Uncharacterized protein</fullName>
    </submittedName>
</protein>
<proteinExistence type="predicted"/>
<keyword evidence="2" id="KW-1185">Reference proteome</keyword>
<gene>
    <name evidence="1" type="ORF">CALMAC_LOCUS18884</name>
</gene>
<evidence type="ECO:0000313" key="2">
    <source>
        <dbReference type="Proteomes" id="UP000410492"/>
    </source>
</evidence>
<dbReference type="AlphaFoldDB" id="A0A653DMN4"/>
<accession>A0A653DMN4</accession>
<organism evidence="1 2">
    <name type="scientific">Callosobruchus maculatus</name>
    <name type="common">Southern cowpea weevil</name>
    <name type="synonym">Pulse bruchid</name>
    <dbReference type="NCBI Taxonomy" id="64391"/>
    <lineage>
        <taxon>Eukaryota</taxon>
        <taxon>Metazoa</taxon>
        <taxon>Ecdysozoa</taxon>
        <taxon>Arthropoda</taxon>
        <taxon>Hexapoda</taxon>
        <taxon>Insecta</taxon>
        <taxon>Pterygota</taxon>
        <taxon>Neoptera</taxon>
        <taxon>Endopterygota</taxon>
        <taxon>Coleoptera</taxon>
        <taxon>Polyphaga</taxon>
        <taxon>Cucujiformia</taxon>
        <taxon>Chrysomeloidea</taxon>
        <taxon>Chrysomelidae</taxon>
        <taxon>Bruchinae</taxon>
        <taxon>Bruchini</taxon>
        <taxon>Callosobruchus</taxon>
    </lineage>
</organism>
<evidence type="ECO:0000313" key="1">
    <source>
        <dbReference type="EMBL" id="VEN61491.1"/>
    </source>
</evidence>
<name>A0A653DMN4_CALMS</name>